<reference evidence="2" key="1">
    <citation type="journal article" date="2006" name="PLoS Biol.">
        <title>Macronuclear genome sequence of the ciliate Tetrahymena thermophila, a model eukaryote.</title>
        <authorList>
            <person name="Eisen J.A."/>
            <person name="Coyne R.S."/>
            <person name="Wu M."/>
            <person name="Wu D."/>
            <person name="Thiagarajan M."/>
            <person name="Wortman J.R."/>
            <person name="Badger J.H."/>
            <person name="Ren Q."/>
            <person name="Amedeo P."/>
            <person name="Jones K.M."/>
            <person name="Tallon L.J."/>
            <person name="Delcher A.L."/>
            <person name="Salzberg S.L."/>
            <person name="Silva J.C."/>
            <person name="Haas B.J."/>
            <person name="Majoros W.H."/>
            <person name="Farzad M."/>
            <person name="Carlton J.M."/>
            <person name="Smith R.K. Jr."/>
            <person name="Garg J."/>
            <person name="Pearlman R.E."/>
            <person name="Karrer K.M."/>
            <person name="Sun L."/>
            <person name="Manning G."/>
            <person name="Elde N.C."/>
            <person name="Turkewitz A.P."/>
            <person name="Asai D.J."/>
            <person name="Wilkes D.E."/>
            <person name="Wang Y."/>
            <person name="Cai H."/>
            <person name="Collins K."/>
            <person name="Stewart B.A."/>
            <person name="Lee S.R."/>
            <person name="Wilamowska K."/>
            <person name="Weinberg Z."/>
            <person name="Ruzzo W.L."/>
            <person name="Wloga D."/>
            <person name="Gaertig J."/>
            <person name="Frankel J."/>
            <person name="Tsao C.-C."/>
            <person name="Gorovsky M.A."/>
            <person name="Keeling P.J."/>
            <person name="Waller R.F."/>
            <person name="Patron N.J."/>
            <person name="Cherry J.M."/>
            <person name="Stover N.A."/>
            <person name="Krieger C.J."/>
            <person name="del Toro C."/>
            <person name="Ryder H.F."/>
            <person name="Williamson S.C."/>
            <person name="Barbeau R.A."/>
            <person name="Hamilton E.P."/>
            <person name="Orias E."/>
        </authorList>
    </citation>
    <scope>NUCLEOTIDE SEQUENCE [LARGE SCALE GENOMIC DNA]</scope>
    <source>
        <strain evidence="2">SB210</strain>
    </source>
</reference>
<sequence length="160" mass="18459">MVQRLAPRTLNPLTWVRIPAFQIRSQLNSNLDQKIQSPMFLQLHHPKFVVFYGRTGIRTQVRGFKVLGANRYTIQPLSYWDSNPGQRIQSPRCQPLHHTTVVVLGFEPRSEDSKSSVLTATPYNRLQKNQKEGRTGIRTQVRGFKVLGANRYTIQPTYLL</sequence>
<dbReference type="EMBL" id="GG662620">
    <property type="protein sequence ID" value="EWS73242.1"/>
    <property type="molecule type" value="Genomic_DNA"/>
</dbReference>
<organism evidence="1 2">
    <name type="scientific">Tetrahymena thermophila (strain SB210)</name>
    <dbReference type="NCBI Taxonomy" id="312017"/>
    <lineage>
        <taxon>Eukaryota</taxon>
        <taxon>Sar</taxon>
        <taxon>Alveolata</taxon>
        <taxon>Ciliophora</taxon>
        <taxon>Intramacronucleata</taxon>
        <taxon>Oligohymenophorea</taxon>
        <taxon>Hymenostomatida</taxon>
        <taxon>Tetrahymenina</taxon>
        <taxon>Tetrahymenidae</taxon>
        <taxon>Tetrahymena</taxon>
    </lineage>
</organism>
<dbReference type="GeneID" id="24439778"/>
<gene>
    <name evidence="1" type="ORF">TTHERM_000599749</name>
</gene>
<dbReference type="KEGG" id="tet:TTHERM_000599749"/>
<proteinExistence type="predicted"/>
<dbReference type="AlphaFoldDB" id="W7X7B1"/>
<keyword evidence="2" id="KW-1185">Reference proteome</keyword>
<evidence type="ECO:0000313" key="2">
    <source>
        <dbReference type="Proteomes" id="UP000009168"/>
    </source>
</evidence>
<dbReference type="Proteomes" id="UP000009168">
    <property type="component" value="Unassembled WGS sequence"/>
</dbReference>
<accession>W7X7B1</accession>
<protein>
    <submittedName>
        <fullName evidence="1">Uncharacterized protein</fullName>
    </submittedName>
</protein>
<evidence type="ECO:0000313" key="1">
    <source>
        <dbReference type="EMBL" id="EWS73242.1"/>
    </source>
</evidence>
<dbReference type="InParanoid" id="W7X7B1"/>
<dbReference type="RefSeq" id="XP_012654206.1">
    <property type="nucleotide sequence ID" value="XM_012798752.1"/>
</dbReference>
<name>W7X7B1_TETTS</name>